<evidence type="ECO:0000259" key="5">
    <source>
        <dbReference type="Pfam" id="PF02558"/>
    </source>
</evidence>
<evidence type="ECO:0000256" key="1">
    <source>
        <dbReference type="ARBA" id="ARBA00007870"/>
    </source>
</evidence>
<dbReference type="FunFam" id="1.10.1040.10:FF:000017">
    <property type="entry name" value="2-dehydropantoate 2-reductase"/>
    <property type="match status" value="1"/>
</dbReference>
<dbReference type="SUPFAM" id="SSF51735">
    <property type="entry name" value="NAD(P)-binding Rossmann-fold domains"/>
    <property type="match status" value="1"/>
</dbReference>
<comment type="similarity">
    <text evidence="1 4">Belongs to the ketopantoate reductase family.</text>
</comment>
<feature type="domain" description="Ketopantoate reductase N-terminal" evidence="5">
    <location>
        <begin position="7"/>
        <end position="161"/>
    </location>
</feature>
<dbReference type="EC" id="1.1.1.169" evidence="4"/>
<dbReference type="PROSITE" id="PS51257">
    <property type="entry name" value="PROKAR_LIPOPROTEIN"/>
    <property type="match status" value="1"/>
</dbReference>
<dbReference type="PANTHER" id="PTHR21708">
    <property type="entry name" value="PROBABLE 2-DEHYDROPANTOATE 2-REDUCTASE"/>
    <property type="match status" value="1"/>
</dbReference>
<dbReference type="OMA" id="WSKLVYN"/>
<dbReference type="InterPro" id="IPR013328">
    <property type="entry name" value="6PGD_dom2"/>
</dbReference>
<comment type="function">
    <text evidence="4">Catalyzes the NADPH-dependent reduction of ketopantoate into pantoic acid.</text>
</comment>
<dbReference type="Gene3D" id="3.40.50.720">
    <property type="entry name" value="NAD(P)-binding Rossmann-like Domain"/>
    <property type="match status" value="1"/>
</dbReference>
<accession>A0A1G4MCN2</accession>
<dbReference type="InterPro" id="IPR051402">
    <property type="entry name" value="KPR-Related"/>
</dbReference>
<dbReference type="GO" id="GO:0005737">
    <property type="term" value="C:cytoplasm"/>
    <property type="evidence" value="ECO:0007669"/>
    <property type="project" value="TreeGrafter"/>
</dbReference>
<organism evidence="7 8">
    <name type="scientific">Lachancea fermentati</name>
    <name type="common">Zygosaccharomyces fermentati</name>
    <dbReference type="NCBI Taxonomy" id="4955"/>
    <lineage>
        <taxon>Eukaryota</taxon>
        <taxon>Fungi</taxon>
        <taxon>Dikarya</taxon>
        <taxon>Ascomycota</taxon>
        <taxon>Saccharomycotina</taxon>
        <taxon>Saccharomycetes</taxon>
        <taxon>Saccharomycetales</taxon>
        <taxon>Saccharomycetaceae</taxon>
        <taxon>Lachancea</taxon>
    </lineage>
</organism>
<dbReference type="Proteomes" id="UP000190831">
    <property type="component" value="Chromosome D"/>
</dbReference>
<dbReference type="InterPro" id="IPR008927">
    <property type="entry name" value="6-PGluconate_DH-like_C_sf"/>
</dbReference>
<keyword evidence="2 4" id="KW-0521">NADP</keyword>
<dbReference type="OrthoDB" id="3609at2759"/>
<evidence type="ECO:0000256" key="3">
    <source>
        <dbReference type="ARBA" id="ARBA00023002"/>
    </source>
</evidence>
<evidence type="ECO:0000313" key="7">
    <source>
        <dbReference type="EMBL" id="SCW01458.1"/>
    </source>
</evidence>
<gene>
    <name evidence="7" type="ORF">LAFE_0D13014G</name>
</gene>
<dbReference type="Gene3D" id="1.10.1040.10">
    <property type="entry name" value="N-(1-d-carboxylethyl)-l-norvaline Dehydrogenase, domain 2"/>
    <property type="match status" value="1"/>
</dbReference>
<dbReference type="GO" id="GO:0008677">
    <property type="term" value="F:2-dehydropantoate 2-reductase activity"/>
    <property type="evidence" value="ECO:0007669"/>
    <property type="project" value="UniProtKB-EC"/>
</dbReference>
<dbReference type="SUPFAM" id="SSF48179">
    <property type="entry name" value="6-phosphogluconate dehydrogenase C-terminal domain-like"/>
    <property type="match status" value="1"/>
</dbReference>
<dbReference type="Pfam" id="PF08546">
    <property type="entry name" value="ApbA_C"/>
    <property type="match status" value="1"/>
</dbReference>
<comment type="catalytic activity">
    <reaction evidence="4">
        <text>(R)-pantoate + NADP(+) = 2-dehydropantoate + NADPH + H(+)</text>
        <dbReference type="Rhea" id="RHEA:16233"/>
        <dbReference type="ChEBI" id="CHEBI:11561"/>
        <dbReference type="ChEBI" id="CHEBI:15378"/>
        <dbReference type="ChEBI" id="CHEBI:15980"/>
        <dbReference type="ChEBI" id="CHEBI:57783"/>
        <dbReference type="ChEBI" id="CHEBI:58349"/>
        <dbReference type="EC" id="1.1.1.169"/>
    </reaction>
</comment>
<keyword evidence="8" id="KW-1185">Reference proteome</keyword>
<dbReference type="AlphaFoldDB" id="A0A1G4MCN2"/>
<dbReference type="InterPro" id="IPR036291">
    <property type="entry name" value="NAD(P)-bd_dom_sf"/>
</dbReference>
<sequence length="340" mass="37567">MSHKYNVLLIGTGGVGTIVACGIDYAKKSNLSIVVRRDYEKVNEKGYDIESIDYGSVKGWRPLNVYPSVSAASLSGDIYDYVVITTKNLPDIMKIEALIEPVVTPKITSVVLIQNGFDLCRPIIAKFPNNVVISGVTYVGSHNTNGNVHHTQTDKCFIGSGKNPNLPEDLQELKTREFVSLYSNGKNNPIYVQNEREHRYRKLIYNATLNTTCALTGVDTGRLENAGGLDSIALPAMHEVLAIAKADGIELPDDAINTALHLDDGEYFEPSMLVDVKKGNPIELEVILGNLLRVGKELGVNTPILNFLYSLLTVVQYRLREGQGLFTLPEERPVSKKFYH</sequence>
<evidence type="ECO:0000313" key="8">
    <source>
        <dbReference type="Proteomes" id="UP000190831"/>
    </source>
</evidence>
<dbReference type="InterPro" id="IPR013332">
    <property type="entry name" value="KPR_N"/>
</dbReference>
<name>A0A1G4MCN2_LACFM</name>
<feature type="domain" description="Ketopantoate reductase C-terminal" evidence="6">
    <location>
        <begin position="196"/>
        <end position="315"/>
    </location>
</feature>
<evidence type="ECO:0000256" key="2">
    <source>
        <dbReference type="ARBA" id="ARBA00022857"/>
    </source>
</evidence>
<protein>
    <recommendedName>
        <fullName evidence="4">2-dehydropantoate 2-reductase</fullName>
        <ecNumber evidence="4">1.1.1.169</ecNumber>
    </recommendedName>
    <alternativeName>
        <fullName evidence="4">Ketopantoate reductase</fullName>
    </alternativeName>
</protein>
<keyword evidence="3 4" id="KW-0560">Oxidoreductase</keyword>
<dbReference type="EMBL" id="LT598492">
    <property type="protein sequence ID" value="SCW01458.1"/>
    <property type="molecule type" value="Genomic_DNA"/>
</dbReference>
<dbReference type="PANTHER" id="PTHR21708:SF30">
    <property type="entry name" value="2-DEHYDROPANTOATE 2-REDUCTASE-RELATED"/>
    <property type="match status" value="1"/>
</dbReference>
<dbReference type="InterPro" id="IPR003710">
    <property type="entry name" value="ApbA"/>
</dbReference>
<dbReference type="STRING" id="4955.A0A1G4MCN2"/>
<dbReference type="GO" id="GO:0015940">
    <property type="term" value="P:pantothenate biosynthetic process"/>
    <property type="evidence" value="ECO:0007669"/>
    <property type="project" value="InterPro"/>
</dbReference>
<dbReference type="Pfam" id="PF02558">
    <property type="entry name" value="ApbA"/>
    <property type="match status" value="1"/>
</dbReference>
<evidence type="ECO:0000256" key="4">
    <source>
        <dbReference type="RuleBase" id="RU362068"/>
    </source>
</evidence>
<reference evidence="7 8" key="1">
    <citation type="submission" date="2016-03" db="EMBL/GenBank/DDBJ databases">
        <authorList>
            <person name="Devillers H."/>
        </authorList>
    </citation>
    <scope>NUCLEOTIDE SEQUENCE [LARGE SCALE GENOMIC DNA]</scope>
    <source>
        <strain evidence="7">CBS 6772</strain>
    </source>
</reference>
<proteinExistence type="inferred from homology"/>
<evidence type="ECO:0000259" key="6">
    <source>
        <dbReference type="Pfam" id="PF08546"/>
    </source>
</evidence>
<dbReference type="NCBIfam" id="TIGR00745">
    <property type="entry name" value="apbA_panE"/>
    <property type="match status" value="1"/>
</dbReference>
<dbReference type="InterPro" id="IPR013752">
    <property type="entry name" value="KPA_reductase"/>
</dbReference>